<keyword evidence="2" id="KW-1185">Reference proteome</keyword>
<dbReference type="RefSeq" id="WP_345725109.1">
    <property type="nucleotide sequence ID" value="NZ_BAABRU010000062.1"/>
</dbReference>
<accession>A0ABP9X836</accession>
<evidence type="ECO:0000313" key="2">
    <source>
        <dbReference type="Proteomes" id="UP001428290"/>
    </source>
</evidence>
<dbReference type="EMBL" id="BAABRU010000062">
    <property type="protein sequence ID" value="GAA5531557.1"/>
    <property type="molecule type" value="Genomic_DNA"/>
</dbReference>
<evidence type="ECO:0000313" key="1">
    <source>
        <dbReference type="EMBL" id="GAA5531557.1"/>
    </source>
</evidence>
<dbReference type="InterPro" id="IPR025855">
    <property type="entry name" value="Replic_Relax"/>
</dbReference>
<reference evidence="1 2" key="1">
    <citation type="submission" date="2024-02" db="EMBL/GenBank/DDBJ databases">
        <title>Herpetosiphon gulosus NBRC 112829.</title>
        <authorList>
            <person name="Ichikawa N."/>
            <person name="Katano-Makiyama Y."/>
            <person name="Hidaka K."/>
        </authorList>
    </citation>
    <scope>NUCLEOTIDE SEQUENCE [LARGE SCALE GENOMIC DNA]</scope>
    <source>
        <strain evidence="1 2">NBRC 112829</strain>
    </source>
</reference>
<comment type="caution">
    <text evidence="1">The sequence shown here is derived from an EMBL/GenBank/DDBJ whole genome shotgun (WGS) entry which is preliminary data.</text>
</comment>
<gene>
    <name evidence="1" type="ORF">Hgul01_05382</name>
</gene>
<evidence type="ECO:0008006" key="3">
    <source>
        <dbReference type="Google" id="ProtNLM"/>
    </source>
</evidence>
<dbReference type="Pfam" id="PF13814">
    <property type="entry name" value="Replic_Relax"/>
    <property type="match status" value="1"/>
</dbReference>
<dbReference type="Proteomes" id="UP001428290">
    <property type="component" value="Unassembled WGS sequence"/>
</dbReference>
<protein>
    <recommendedName>
        <fullName evidence="3">Replication-relaxation</fullName>
    </recommendedName>
</protein>
<organism evidence="1 2">
    <name type="scientific">Herpetosiphon gulosus</name>
    <dbReference type="NCBI Taxonomy" id="1973496"/>
    <lineage>
        <taxon>Bacteria</taxon>
        <taxon>Bacillati</taxon>
        <taxon>Chloroflexota</taxon>
        <taxon>Chloroflexia</taxon>
        <taxon>Herpetosiphonales</taxon>
        <taxon>Herpetosiphonaceae</taxon>
        <taxon>Herpetosiphon</taxon>
    </lineage>
</organism>
<proteinExistence type="predicted"/>
<sequence>MPTTLTNASALVRVALTPRDLAIFQTLADARFLTAAAIEWLHFPDRRPVWEADMQARMQTACTEPYRIGRSVYRRLHLLVSAGYLYRLVRPIARLGHGGGREPDLYALSERGADAVAMEQDDPIDRASEFRQRPWSHMTTNHAAEIGDVYAALRVKIASMPGLAMEGWQHDVQLSRAYDQVTVTRPLNGRMERVVLPVVPDGTFVLVHPRGRMRVFLEVDRGTRRTETWREKIMAYQAYHGSPALHTRYGTQQFLVLAIAPSTVQQRRLMNATAAVVGGASPRYLFTLRAAVHPLRIGAEWRRIAGITRTPVAVEGVGRMHERVEAVTEPHIFLQ</sequence>
<name>A0ABP9X836_9CHLR</name>